<dbReference type="InterPro" id="IPR040079">
    <property type="entry name" value="Glutathione_S-Trfase"/>
</dbReference>
<protein>
    <submittedName>
        <fullName evidence="3">Glutathione transferase</fullName>
        <ecNumber evidence="3">2.5.1.18</ecNumber>
    </submittedName>
</protein>
<dbReference type="InterPro" id="IPR036249">
    <property type="entry name" value="Thioredoxin-like_sf"/>
</dbReference>
<dbReference type="Proteomes" id="UP000018211">
    <property type="component" value="Unassembled WGS sequence"/>
</dbReference>
<evidence type="ECO:0000313" key="4">
    <source>
        <dbReference type="Proteomes" id="UP000018211"/>
    </source>
</evidence>
<evidence type="ECO:0000259" key="1">
    <source>
        <dbReference type="PROSITE" id="PS50404"/>
    </source>
</evidence>
<reference evidence="3 4" key="1">
    <citation type="journal article" date="2013" name="ISME J.">
        <title>Comparative genomics of pathogenic lineages of Vibrio nigripulchritudo identifies virulence-associated traits.</title>
        <authorList>
            <person name="Goudenege D."/>
            <person name="Labreuche Y."/>
            <person name="Krin E."/>
            <person name="Ansquer D."/>
            <person name="Mangenot S."/>
            <person name="Calteau A."/>
            <person name="Medigue C."/>
            <person name="Mazel D."/>
            <person name="Polz M.F."/>
            <person name="Le Roux F."/>
        </authorList>
    </citation>
    <scope>NUCLEOTIDE SEQUENCE [LARGE SCALE GENOMIC DNA]</scope>
    <source>
        <strain evidence="3 4">SOn1</strain>
    </source>
</reference>
<dbReference type="InterPro" id="IPR010987">
    <property type="entry name" value="Glutathione-S-Trfase_C-like"/>
</dbReference>
<accession>A0AAV2VYM0</accession>
<dbReference type="PROSITE" id="PS50405">
    <property type="entry name" value="GST_CTER"/>
    <property type="match status" value="1"/>
</dbReference>
<dbReference type="CDD" id="cd00570">
    <property type="entry name" value="GST_N_family"/>
    <property type="match status" value="1"/>
</dbReference>
<keyword evidence="3" id="KW-0808">Transferase</keyword>
<dbReference type="SFLD" id="SFLDS00019">
    <property type="entry name" value="Glutathione_Transferase_(cytos"/>
    <property type="match status" value="1"/>
</dbReference>
<dbReference type="RefSeq" id="WP_022613649.1">
    <property type="nucleotide sequence ID" value="NZ_LK391965.1"/>
</dbReference>
<dbReference type="Gene3D" id="3.40.30.10">
    <property type="entry name" value="Glutaredoxin"/>
    <property type="match status" value="1"/>
</dbReference>
<dbReference type="CDD" id="cd00299">
    <property type="entry name" value="GST_C_family"/>
    <property type="match status" value="1"/>
</dbReference>
<dbReference type="PANTHER" id="PTHR44051:SF2">
    <property type="entry name" value="HYPOTHETICAL GLUTATHIONE S-TRANSFERASE LIKE PROTEIN"/>
    <property type="match status" value="1"/>
</dbReference>
<evidence type="ECO:0000259" key="2">
    <source>
        <dbReference type="PROSITE" id="PS50405"/>
    </source>
</evidence>
<evidence type="ECO:0000313" key="3">
    <source>
        <dbReference type="EMBL" id="CCO49580.1"/>
    </source>
</evidence>
<dbReference type="SFLD" id="SFLDG00358">
    <property type="entry name" value="Main_(cytGST)"/>
    <property type="match status" value="1"/>
</dbReference>
<dbReference type="Pfam" id="PF13410">
    <property type="entry name" value="GST_C_2"/>
    <property type="match status" value="1"/>
</dbReference>
<dbReference type="EC" id="2.5.1.18" evidence="3"/>
<dbReference type="AlphaFoldDB" id="A0AAV2VYM0"/>
<dbReference type="Pfam" id="PF13409">
    <property type="entry name" value="GST_N_2"/>
    <property type="match status" value="1"/>
</dbReference>
<dbReference type="InterPro" id="IPR004045">
    <property type="entry name" value="Glutathione_S-Trfase_N"/>
</dbReference>
<name>A0AAV2VYM0_9VIBR</name>
<sequence length="256" mass="30514">MKIYQFGDSPCCMKVRMALFEKGLEWEEVFIESWKFDHFQPDYLKLNPLGIVPTLVDKEKVLTQSNVIVEYLEDAYSSPSLRPEDAYSIATMRKWMFIEQDYLFRDIVTMSFNTMMKLRVEGFGLEQLKEWSRRHPDQEKAQDYLRRIAAPSDPEADESAQKSFRRFMLMLEQDLAMHQFDWICGKQFTLADICLAGIMDRIIYLDREELLMDLPRVQQWLDTLKQRDSYINGQHKFSSRMWGPKKPVSEYRDLIK</sequence>
<dbReference type="InterPro" id="IPR036282">
    <property type="entry name" value="Glutathione-S-Trfase_C_sf"/>
</dbReference>
<gene>
    <name evidence="3" type="ORF">VIBNISOn1_830141</name>
</gene>
<dbReference type="GO" id="GO:0004364">
    <property type="term" value="F:glutathione transferase activity"/>
    <property type="evidence" value="ECO:0007669"/>
    <property type="project" value="UniProtKB-EC"/>
</dbReference>
<dbReference type="EMBL" id="CAOF01000179">
    <property type="protein sequence ID" value="CCO49580.1"/>
    <property type="molecule type" value="Genomic_DNA"/>
</dbReference>
<dbReference type="PANTHER" id="PTHR44051">
    <property type="entry name" value="GLUTATHIONE S-TRANSFERASE-RELATED"/>
    <property type="match status" value="1"/>
</dbReference>
<dbReference type="Gene3D" id="1.20.1050.10">
    <property type="match status" value="1"/>
</dbReference>
<dbReference type="SUPFAM" id="SSF47616">
    <property type="entry name" value="GST C-terminal domain-like"/>
    <property type="match status" value="1"/>
</dbReference>
<dbReference type="PROSITE" id="PS50404">
    <property type="entry name" value="GST_NTER"/>
    <property type="match status" value="1"/>
</dbReference>
<organism evidence="3 4">
    <name type="scientific">Vibrio nigripulchritudo SOn1</name>
    <dbReference type="NCBI Taxonomy" id="1238450"/>
    <lineage>
        <taxon>Bacteria</taxon>
        <taxon>Pseudomonadati</taxon>
        <taxon>Pseudomonadota</taxon>
        <taxon>Gammaproteobacteria</taxon>
        <taxon>Vibrionales</taxon>
        <taxon>Vibrionaceae</taxon>
        <taxon>Vibrio</taxon>
    </lineage>
</organism>
<feature type="domain" description="GST N-terminal" evidence="1">
    <location>
        <begin position="1"/>
        <end position="80"/>
    </location>
</feature>
<feature type="domain" description="GST C-terminal" evidence="2">
    <location>
        <begin position="85"/>
        <end position="248"/>
    </location>
</feature>
<comment type="caution">
    <text evidence="3">The sequence shown here is derived from an EMBL/GenBank/DDBJ whole genome shotgun (WGS) entry which is preliminary data.</text>
</comment>
<dbReference type="SUPFAM" id="SSF52833">
    <property type="entry name" value="Thioredoxin-like"/>
    <property type="match status" value="1"/>
</dbReference>
<proteinExistence type="predicted"/>